<dbReference type="Proteomes" id="UP000024329">
    <property type="component" value="Unassembled WGS sequence"/>
</dbReference>
<dbReference type="InterPro" id="IPR029063">
    <property type="entry name" value="SAM-dependent_MTases_sf"/>
</dbReference>
<dbReference type="Pfam" id="PF13871">
    <property type="entry name" value="Helicase_C_4"/>
    <property type="match status" value="1"/>
</dbReference>
<dbReference type="InterPro" id="IPR026937">
    <property type="entry name" value="SBNO_Helicase_C_dom"/>
</dbReference>
<dbReference type="PANTHER" id="PTHR12706">
    <property type="entry name" value="STRAWBERRY NOTCH-RELATED"/>
    <property type="match status" value="1"/>
</dbReference>
<keyword evidence="3" id="KW-0067">ATP-binding</keyword>
<accession>A0A031K1K5</accession>
<keyword evidence="3" id="KW-0547">Nucleotide-binding</keyword>
<dbReference type="GO" id="GO:0008168">
    <property type="term" value="F:methyltransferase activity"/>
    <property type="evidence" value="ECO:0007669"/>
    <property type="project" value="UniProtKB-KW"/>
</dbReference>
<dbReference type="InterPro" id="IPR026741">
    <property type="entry name" value="SNO"/>
</dbReference>
<dbReference type="GO" id="GO:0006355">
    <property type="term" value="P:regulation of DNA-templated transcription"/>
    <property type="evidence" value="ECO:0007669"/>
    <property type="project" value="InterPro"/>
</dbReference>
<dbReference type="Gene3D" id="3.40.50.150">
    <property type="entry name" value="Vaccinia Virus protein VP39"/>
    <property type="match status" value="1"/>
</dbReference>
<dbReference type="PROSITE" id="PS51192">
    <property type="entry name" value="HELICASE_ATP_BIND_1"/>
    <property type="match status" value="1"/>
</dbReference>
<evidence type="ECO:0000313" key="4">
    <source>
        <dbReference type="Proteomes" id="UP000024329"/>
    </source>
</evidence>
<dbReference type="GO" id="GO:0004386">
    <property type="term" value="F:helicase activity"/>
    <property type="evidence" value="ECO:0007669"/>
    <property type="project" value="UniProtKB-KW"/>
</dbReference>
<reference evidence="3 4" key="1">
    <citation type="submission" date="2014-03" db="EMBL/GenBank/DDBJ databases">
        <title>Whole genome sequence of Novosphingobium resinovorum KF1.</title>
        <authorList>
            <person name="Gan H.M."/>
            <person name="Gan H.Y."/>
            <person name="Chew T.H."/>
            <person name="Savka M.A."/>
        </authorList>
    </citation>
    <scope>NUCLEOTIDE SEQUENCE [LARGE SCALE GENOMIC DNA]</scope>
    <source>
        <strain evidence="3 4">KF1</strain>
    </source>
</reference>
<keyword evidence="3" id="KW-0489">Methyltransferase</keyword>
<dbReference type="InterPro" id="IPR027417">
    <property type="entry name" value="P-loop_NTPase"/>
</dbReference>
<proteinExistence type="inferred from homology"/>
<dbReference type="eggNOG" id="COG0553">
    <property type="taxonomic scope" value="Bacteria"/>
</dbReference>
<dbReference type="PANTHER" id="PTHR12706:SF30">
    <property type="entry name" value="PROTEIN STRAWBERRY NOTCH-RELATED"/>
    <property type="match status" value="1"/>
</dbReference>
<keyword evidence="3" id="KW-0378">Hydrolase</keyword>
<sequence>MTQIQSDVALGAAPLPAASSFAGRAVALLAAATRLVTTLEAGRPIDASELRAAMNHAFDGTDAEGAWDWKAGYDACEAAFILFLRKYGRTILTRSPASSLALIERIAKLLPTHTRRSEAGQALQQFSTPPGLAYVASVAAAIGPGDLVLEPSAGTGMLAIHADLAGATLALNEMAETRAELLGRLFPAIAASCHDAASIDDRLPQAIRPTVVLMNPPFSAIAHVDRAMKDAALRHIASALARLEPGGRLVTITGANCAPSAPEWRESFARLQEQGRVLFTAAIDGRVYAKHGTTIPTRLTVIDKTAADDPGQFPPSAGKAPDTAILLQWVLSQVPPRCPIAPAPAAALPVTASASPIRVQAQAMTPAATSPAPEPEPVELAYETTDWTPPAERLGDSIYEPYALQSIVLSGANPHPTPLVQSAAMASVAPPKPSYRPHLPPQLMTLGILSDAQLESVIYAGEAHSGHLSGAWTVDATWDNIAAASEDAEGAVRFRRGWFLGDGTGAGKGRQVAGIILDNWSKGRRKVVWVSKSDKLLEDAQRDWSALGQERLLVTPLSRFRQGTDIRLDEGVLFTTYATLRSQERGGKKSRVEQIAQWLGRDFDGVIIFDEAHAMANAAGGRSERGDVAPSQQGRAGLRLQHALHDARIVYVSATGATTVQNLAYAQRLGLWGGEDFPFETRASFVTAIENGGVAAMEVLARDLKALGLYAARSLSFDGVEYEVLEHALTSEQVRIYDSYAAAFQIIHNNLDAAMEAAGITSALHGTLNREAKAAARSAFEQAKQRFFNHLITAMQTPSVIASIEHDLAAGDAAVIQIVSTGEALQARRLAQIPTDEWDDVSVDITPREYVLDYLEHSFPVQLFEPYTDSEGNLGSRPVRGDDGNVVVNREAVRRREAMIERLAALPPVPGALDQIIQHFGTDKVAEVTGRSRRIVAKRGDDGSVRFAVEGRPASASLAETQAFMDDAKPILIFSEAGGTGRSYHADLACRNQRLRIHYGLEFGFKADAAIQGFGRDHRTNQKQPPRYRPVTTNVKGQKRFISTIARRLDSLGAITRGQRQAGGQNMFRPEDNLESFYARDALIQLYRLLARGKVGGCSLTDFEAATGLSLLDKDGGLRDELPGITTFLNRMLALTIAMQDLLFEVFEGLLRARIEGAIASGTFELGLETLQAESFRVTGRAPIYTHPGTGAQTALLTIERKDRIEPLSLDAALALVDDRGAKMLVSTKTGRAALQRRARSVTDEEGEVHPRVRLVWPLTDAVIRAKMVAASEWQSADRAVFAAAWTAELGELPEYESSVLYMVSGLLLPIWRQLPNESTRVYRLQTDEGERIIGRRVSPAWAATVANDNGPVQLSSEDAFAMLIAGDSILHLAEGQSLKRVRAMNDWRIELTGFSDLGVERLKTMGLISEIVSWKLRLYVPTGAVGADVLGHLLERFPLQRVAARKAA</sequence>
<dbReference type="Pfam" id="PF13872">
    <property type="entry name" value="AAA_34"/>
    <property type="match status" value="1"/>
</dbReference>
<dbReference type="InterPro" id="IPR014001">
    <property type="entry name" value="Helicase_ATP-bd"/>
</dbReference>
<dbReference type="SUPFAM" id="SSF53335">
    <property type="entry name" value="S-adenosyl-L-methionine-dependent methyltransferases"/>
    <property type="match status" value="1"/>
</dbReference>
<dbReference type="GO" id="GO:0032259">
    <property type="term" value="P:methylation"/>
    <property type="evidence" value="ECO:0007669"/>
    <property type="project" value="UniProtKB-KW"/>
</dbReference>
<organism evidence="3 4">
    <name type="scientific">Novosphingobium resinovorum</name>
    <dbReference type="NCBI Taxonomy" id="158500"/>
    <lineage>
        <taxon>Bacteria</taxon>
        <taxon>Pseudomonadati</taxon>
        <taxon>Pseudomonadota</taxon>
        <taxon>Alphaproteobacteria</taxon>
        <taxon>Sphingomonadales</taxon>
        <taxon>Sphingomonadaceae</taxon>
        <taxon>Novosphingobium</taxon>
    </lineage>
</organism>
<protein>
    <submittedName>
        <fullName evidence="3">Probably methylase/helicase</fullName>
    </submittedName>
</protein>
<evidence type="ECO:0000313" key="3">
    <source>
        <dbReference type="EMBL" id="EZP82492.1"/>
    </source>
</evidence>
<dbReference type="Gene3D" id="3.40.50.300">
    <property type="entry name" value="P-loop containing nucleotide triphosphate hydrolases"/>
    <property type="match status" value="1"/>
</dbReference>
<evidence type="ECO:0000256" key="1">
    <source>
        <dbReference type="ARBA" id="ARBA00006992"/>
    </source>
</evidence>
<comment type="similarity">
    <text evidence="1">Belongs to the SBNO family.</text>
</comment>
<keyword evidence="3" id="KW-0347">Helicase</keyword>
<evidence type="ECO:0000259" key="2">
    <source>
        <dbReference type="PROSITE" id="PS51192"/>
    </source>
</evidence>
<dbReference type="SUPFAM" id="SSF52540">
    <property type="entry name" value="P-loop containing nucleoside triphosphate hydrolases"/>
    <property type="match status" value="1"/>
</dbReference>
<dbReference type="RefSeq" id="WP_036525486.1">
    <property type="nucleotide sequence ID" value="NZ_JFYZ01000008.1"/>
</dbReference>
<gene>
    <name evidence="3" type="ORF">BV97_01989</name>
</gene>
<dbReference type="InterPro" id="IPR039187">
    <property type="entry name" value="SNO_AAA"/>
</dbReference>
<feature type="domain" description="Helicase ATP-binding" evidence="2">
    <location>
        <begin position="489"/>
        <end position="664"/>
    </location>
</feature>
<dbReference type="EMBL" id="JFYZ01000008">
    <property type="protein sequence ID" value="EZP82492.1"/>
    <property type="molecule type" value="Genomic_DNA"/>
</dbReference>
<dbReference type="eggNOG" id="COG2263">
    <property type="taxonomic scope" value="Bacteria"/>
</dbReference>
<comment type="caution">
    <text evidence="3">The sequence shown here is derived from an EMBL/GenBank/DDBJ whole genome shotgun (WGS) entry which is preliminary data.</text>
</comment>
<keyword evidence="3" id="KW-0808">Transferase</keyword>
<dbReference type="PATRIC" id="fig|158500.4.peg.2026"/>
<name>A0A031K1K5_9SPHN</name>